<accession>A0A0K2UAX8</accession>
<feature type="transmembrane region" description="Helical" evidence="1">
    <location>
        <begin position="6"/>
        <end position="24"/>
    </location>
</feature>
<keyword evidence="1" id="KW-1133">Transmembrane helix</keyword>
<evidence type="ECO:0000256" key="1">
    <source>
        <dbReference type="SAM" id="Phobius"/>
    </source>
</evidence>
<sequence length="46" mass="5283">MVSIWRGAIIMFFGCEVFLSLFLPRPQSSNHVNMISVTDLVEVFHN</sequence>
<protein>
    <submittedName>
        <fullName evidence="2">Uncharacterized protein</fullName>
    </submittedName>
</protein>
<dbReference type="AlphaFoldDB" id="A0A0K2UAX8"/>
<organism evidence="2">
    <name type="scientific">Lepeophtheirus salmonis</name>
    <name type="common">Salmon louse</name>
    <name type="synonym">Caligus salmonis</name>
    <dbReference type="NCBI Taxonomy" id="72036"/>
    <lineage>
        <taxon>Eukaryota</taxon>
        <taxon>Metazoa</taxon>
        <taxon>Ecdysozoa</taxon>
        <taxon>Arthropoda</taxon>
        <taxon>Crustacea</taxon>
        <taxon>Multicrustacea</taxon>
        <taxon>Hexanauplia</taxon>
        <taxon>Copepoda</taxon>
        <taxon>Siphonostomatoida</taxon>
        <taxon>Caligidae</taxon>
        <taxon>Lepeophtheirus</taxon>
    </lineage>
</organism>
<evidence type="ECO:0000313" key="2">
    <source>
        <dbReference type="EMBL" id="CDW35379.1"/>
    </source>
</evidence>
<name>A0A0K2UAX8_LEPSM</name>
<keyword evidence="1" id="KW-0812">Transmembrane</keyword>
<keyword evidence="1" id="KW-0472">Membrane</keyword>
<reference evidence="2" key="1">
    <citation type="submission" date="2014-05" db="EMBL/GenBank/DDBJ databases">
        <authorList>
            <person name="Chronopoulou M."/>
        </authorList>
    </citation>
    <scope>NUCLEOTIDE SEQUENCE</scope>
    <source>
        <tissue evidence="2">Whole organism</tissue>
    </source>
</reference>
<proteinExistence type="predicted"/>
<dbReference type="EMBL" id="HACA01018018">
    <property type="protein sequence ID" value="CDW35379.1"/>
    <property type="molecule type" value="Transcribed_RNA"/>
</dbReference>